<sequence length="91" mass="9656">MSGPANRAMHLRSWALNRPVEPPLRLARDIAVTNARSNHEARSPSQAQAPAPCRSFPHLPASANEAIRLSVVAGRAPFAEPRGAGSLSQAL</sequence>
<proteinExistence type="predicted"/>
<comment type="caution">
    <text evidence="1">The sequence shown here is derived from an EMBL/GenBank/DDBJ whole genome shotgun (WGS) entry which is preliminary data.</text>
</comment>
<gene>
    <name evidence="1" type="ORF">CFAM422_003910</name>
</gene>
<name>A0A9P5CGU6_9HYPO</name>
<reference evidence="1 2" key="1">
    <citation type="submission" date="2018-06" db="EMBL/GenBank/DDBJ databases">
        <title>Genome analysis of cellulolytic fungus Trichoderma lentiforme CFAM-422.</title>
        <authorList>
            <person name="Steindorff A.S."/>
            <person name="Formighieri E.F."/>
            <person name="Midorikawa G.E.O."/>
            <person name="Tamietti M.S."/>
            <person name="Ramos E.Z."/>
            <person name="Silva A.S."/>
            <person name="Bon E.P.S."/>
            <person name="Mendes T.D."/>
            <person name="Damaso M.C.T."/>
            <person name="Favaro L.C.L."/>
        </authorList>
    </citation>
    <scope>NUCLEOTIDE SEQUENCE [LARGE SCALE GENOMIC DNA]</scope>
    <source>
        <strain evidence="1 2">CFAM-422</strain>
    </source>
</reference>
<keyword evidence="2" id="KW-1185">Reference proteome</keyword>
<dbReference type="Proteomes" id="UP000801864">
    <property type="component" value="Unassembled WGS sequence"/>
</dbReference>
<evidence type="ECO:0000313" key="2">
    <source>
        <dbReference type="Proteomes" id="UP000801864"/>
    </source>
</evidence>
<protein>
    <submittedName>
        <fullName evidence="1">Uncharacterized protein</fullName>
    </submittedName>
</protein>
<evidence type="ECO:0000313" key="1">
    <source>
        <dbReference type="EMBL" id="KAF3073697.1"/>
    </source>
</evidence>
<accession>A0A9P5CGU6</accession>
<dbReference type="EMBL" id="QLNT01000006">
    <property type="protein sequence ID" value="KAF3073697.1"/>
    <property type="molecule type" value="Genomic_DNA"/>
</dbReference>
<dbReference type="AlphaFoldDB" id="A0A9P5CGU6"/>
<organism evidence="1 2">
    <name type="scientific">Trichoderma lentiforme</name>
    <dbReference type="NCBI Taxonomy" id="1567552"/>
    <lineage>
        <taxon>Eukaryota</taxon>
        <taxon>Fungi</taxon>
        <taxon>Dikarya</taxon>
        <taxon>Ascomycota</taxon>
        <taxon>Pezizomycotina</taxon>
        <taxon>Sordariomycetes</taxon>
        <taxon>Hypocreomycetidae</taxon>
        <taxon>Hypocreales</taxon>
        <taxon>Hypocreaceae</taxon>
        <taxon>Trichoderma</taxon>
    </lineage>
</organism>